<proteinExistence type="predicted"/>
<keyword evidence="3" id="KW-1185">Reference proteome</keyword>
<dbReference type="PROSITE" id="PS51819">
    <property type="entry name" value="VOC"/>
    <property type="match status" value="1"/>
</dbReference>
<evidence type="ECO:0000313" key="3">
    <source>
        <dbReference type="Proteomes" id="UP000318405"/>
    </source>
</evidence>
<protein>
    <submittedName>
        <fullName evidence="2">Lactoylglutathione lyase</fullName>
    </submittedName>
</protein>
<dbReference type="PANTHER" id="PTHR36503:SF2">
    <property type="entry name" value="BLR2408 PROTEIN"/>
    <property type="match status" value="1"/>
</dbReference>
<dbReference type="SUPFAM" id="SSF54593">
    <property type="entry name" value="Glyoxalase/Bleomycin resistance protein/Dihydroxybiphenyl dioxygenase"/>
    <property type="match status" value="1"/>
</dbReference>
<dbReference type="Pfam" id="PF00903">
    <property type="entry name" value="Glyoxalase"/>
    <property type="match status" value="1"/>
</dbReference>
<dbReference type="GO" id="GO:0016829">
    <property type="term" value="F:lyase activity"/>
    <property type="evidence" value="ECO:0007669"/>
    <property type="project" value="UniProtKB-KW"/>
</dbReference>
<dbReference type="Gene3D" id="3.10.180.10">
    <property type="entry name" value="2,3-Dihydroxybiphenyl 1,2-Dioxygenase, domain 1"/>
    <property type="match status" value="1"/>
</dbReference>
<reference evidence="2 3" key="1">
    <citation type="submission" date="2019-07" db="EMBL/GenBank/DDBJ databases">
        <title>Qingshengfaniella alkalisoli gen. nov., sp. nov., isolated from saline soil.</title>
        <authorList>
            <person name="Xu L."/>
            <person name="Huang X.-X."/>
            <person name="Sun J.-Q."/>
        </authorList>
    </citation>
    <scope>NUCLEOTIDE SEQUENCE [LARGE SCALE GENOMIC DNA]</scope>
    <source>
        <strain evidence="2 3">DSM 27279</strain>
    </source>
</reference>
<organism evidence="2 3">
    <name type="scientific">Verticiella sediminum</name>
    <dbReference type="NCBI Taxonomy" id="1247510"/>
    <lineage>
        <taxon>Bacteria</taxon>
        <taxon>Pseudomonadati</taxon>
        <taxon>Pseudomonadota</taxon>
        <taxon>Betaproteobacteria</taxon>
        <taxon>Burkholderiales</taxon>
        <taxon>Alcaligenaceae</taxon>
        <taxon>Verticiella</taxon>
    </lineage>
</organism>
<gene>
    <name evidence="2" type="ORF">FOZ76_00450</name>
</gene>
<dbReference type="InterPro" id="IPR037523">
    <property type="entry name" value="VOC_core"/>
</dbReference>
<dbReference type="AlphaFoldDB" id="A0A556B217"/>
<sequence>MSRMIFVNLPVSDLATATRFYEAMGCRLNPRFSNEEAASMVWSDAIVFHLLVHASFSEFTPKPIADAHRSTEVLLAVQCESRSAVDTLAEAAAQAGGQTDIREKQDLGFMYARAVEDPDGHILELVWMDPTASDA</sequence>
<evidence type="ECO:0000313" key="2">
    <source>
        <dbReference type="EMBL" id="TSH99236.1"/>
    </source>
</evidence>
<evidence type="ECO:0000259" key="1">
    <source>
        <dbReference type="PROSITE" id="PS51819"/>
    </source>
</evidence>
<dbReference type="OrthoDB" id="4265398at2"/>
<name>A0A556B217_9BURK</name>
<feature type="domain" description="VOC" evidence="1">
    <location>
        <begin position="3"/>
        <end position="128"/>
    </location>
</feature>
<dbReference type="InterPro" id="IPR004360">
    <property type="entry name" value="Glyas_Fos-R_dOase_dom"/>
</dbReference>
<comment type="caution">
    <text evidence="2">The sequence shown here is derived from an EMBL/GenBank/DDBJ whole genome shotgun (WGS) entry which is preliminary data.</text>
</comment>
<dbReference type="EMBL" id="VLTJ01000001">
    <property type="protein sequence ID" value="TSH99236.1"/>
    <property type="molecule type" value="Genomic_DNA"/>
</dbReference>
<keyword evidence="2" id="KW-0456">Lyase</keyword>
<accession>A0A556B217</accession>
<dbReference type="Proteomes" id="UP000318405">
    <property type="component" value="Unassembled WGS sequence"/>
</dbReference>
<dbReference type="InterPro" id="IPR029068">
    <property type="entry name" value="Glyas_Bleomycin-R_OHBP_Dase"/>
</dbReference>
<dbReference type="PANTHER" id="PTHR36503">
    <property type="entry name" value="BLR2520 PROTEIN"/>
    <property type="match status" value="1"/>
</dbReference>